<feature type="active site" description="Schiff-base intermediate with substrate; via pyruvic acid" evidence="11">
    <location>
        <position position="200"/>
    </location>
</feature>
<comment type="cofactor">
    <cofactor evidence="11">
        <name>pyruvate</name>
        <dbReference type="ChEBI" id="CHEBI:15361"/>
    </cofactor>
    <text evidence="11">Binds 1 pyruvoyl group covalently per subunit.</text>
</comment>
<sequence length="237" mass="25384">MSSTQESPLAHLIALAKDTVPPMHPAGRPFVIGAAVATLVLRRIWRPLGVVGAVLTAWCAWFFREPARTTPTREGLAVAAADGAVAHVESAVPPAELGFGETPMIRISTFLTIFDVHVQRVPVSGKIDKVVYRPGKFLSADLDKASEDNERNSVAIRSQDGTRVAVVQIAGLVARRIVCEVAEGDTVTTGATYGLIRFGSRVDLYVPADSKVLVEPGQRTIGGETPLAELPRGKRDR</sequence>
<comment type="PTM">
    <text evidence="11">Is synthesized initially as an inactive proenzyme. Formation of the active enzyme involves a self-maturation process in which the active site pyruvoyl group is generated from an internal serine residue via an autocatalytic post-translational modification. Two non-identical subunits are generated from the proenzyme in this reaction, and the pyruvate is formed at the N-terminus of the alpha chain, which is derived from the carboxyl end of the proenzyme. The post-translation cleavage follows an unusual pathway, termed non-hydrolytic serinolysis, in which the side chain hydroxyl group of the serine supplies its oxygen atom to form the C-terminus of the beta chain, while the remainder of the serine residue undergoes an oxidative deamination to produce ammonia and the pyruvoyl prosthetic group on the alpha chain.</text>
</comment>
<comment type="pathway">
    <text evidence="11">Phospholipid metabolism; phosphatidylethanolamine biosynthesis; phosphatidylethanolamine from CDP-diacylglycerol: step 2/2.</text>
</comment>
<dbReference type="NCBIfam" id="NF003679">
    <property type="entry name" value="PRK05305.1-3"/>
    <property type="match status" value="1"/>
</dbReference>
<dbReference type="RefSeq" id="WP_132623265.1">
    <property type="nucleotide sequence ID" value="NZ_SMKV01000014.1"/>
</dbReference>
<dbReference type="GO" id="GO:0005886">
    <property type="term" value="C:plasma membrane"/>
    <property type="evidence" value="ECO:0007669"/>
    <property type="project" value="UniProtKB-SubCell"/>
</dbReference>
<comment type="caution">
    <text evidence="12">The sequence shown here is derived from an EMBL/GenBank/DDBJ whole genome shotgun (WGS) entry which is preliminary data.</text>
</comment>
<dbReference type="InterPro" id="IPR033175">
    <property type="entry name" value="PSD-A"/>
</dbReference>
<dbReference type="EMBL" id="SMKV01000014">
    <property type="protein sequence ID" value="TDC92394.1"/>
    <property type="molecule type" value="Genomic_DNA"/>
</dbReference>
<comment type="function">
    <text evidence="11">Catalyzes the formation of phosphatidylethanolamine (PtdEtn) from phosphatidylserine (PtdSer).</text>
</comment>
<dbReference type="NCBIfam" id="NF003677">
    <property type="entry name" value="PRK05305.1-1"/>
    <property type="match status" value="1"/>
</dbReference>
<dbReference type="GO" id="GO:0006646">
    <property type="term" value="P:phosphatidylethanolamine biosynthetic process"/>
    <property type="evidence" value="ECO:0007669"/>
    <property type="project" value="UniProtKB-UniRule"/>
</dbReference>
<evidence type="ECO:0000256" key="8">
    <source>
        <dbReference type="ARBA" id="ARBA00023239"/>
    </source>
</evidence>
<comment type="subunit">
    <text evidence="11">Heterodimer of a large membrane-associated beta subunit and a small pyruvoyl-containing alpha subunit.</text>
</comment>
<feature type="site" description="Cleavage (non-hydrolytic); by autocatalysis" evidence="11">
    <location>
        <begin position="199"/>
        <end position="200"/>
    </location>
</feature>
<keyword evidence="4 11" id="KW-0443">Lipid metabolism</keyword>
<feature type="chain" id="PRO_5023345021" description="Phosphatidylserine decarboxylase beta chain" evidence="11">
    <location>
        <begin position="1"/>
        <end position="199"/>
    </location>
</feature>
<name>A0A4R4UTC2_9PSEU</name>
<accession>A0A4R4UTC2</accession>
<evidence type="ECO:0000256" key="9">
    <source>
        <dbReference type="ARBA" id="ARBA00023264"/>
    </source>
</evidence>
<dbReference type="PANTHER" id="PTHR35809:SF1">
    <property type="entry name" value="ARCHAETIDYLSERINE DECARBOXYLASE PROENZYME-RELATED"/>
    <property type="match status" value="1"/>
</dbReference>
<keyword evidence="9 11" id="KW-1208">Phospholipid metabolism</keyword>
<evidence type="ECO:0000256" key="5">
    <source>
        <dbReference type="ARBA" id="ARBA00023136"/>
    </source>
</evidence>
<evidence type="ECO:0000313" key="12">
    <source>
        <dbReference type="EMBL" id="TDC92394.1"/>
    </source>
</evidence>
<evidence type="ECO:0000256" key="2">
    <source>
        <dbReference type="ARBA" id="ARBA00022516"/>
    </source>
</evidence>
<dbReference type="InterPro" id="IPR003817">
    <property type="entry name" value="PS_Dcarbxylase"/>
</dbReference>
<protein>
    <recommendedName>
        <fullName evidence="11">Phosphatidylserine decarboxylase proenzyme</fullName>
        <ecNumber evidence="11">4.1.1.65</ecNumber>
    </recommendedName>
    <component>
        <recommendedName>
            <fullName evidence="11">Phosphatidylserine decarboxylase alpha chain</fullName>
        </recommendedName>
    </component>
    <component>
        <recommendedName>
            <fullName evidence="11">Phosphatidylserine decarboxylase beta chain</fullName>
        </recommendedName>
    </component>
</protein>
<keyword evidence="13" id="KW-1185">Reference proteome</keyword>
<comment type="similarity">
    <text evidence="11">Belongs to the phosphatidylserine decarboxylase family. PSD-A subfamily.</text>
</comment>
<dbReference type="HAMAP" id="MF_00664">
    <property type="entry name" value="PS_decarb_PSD_A"/>
    <property type="match status" value="1"/>
</dbReference>
<evidence type="ECO:0000256" key="3">
    <source>
        <dbReference type="ARBA" id="ARBA00022793"/>
    </source>
</evidence>
<evidence type="ECO:0000256" key="10">
    <source>
        <dbReference type="ARBA" id="ARBA00023317"/>
    </source>
</evidence>
<keyword evidence="7 11" id="KW-0594">Phospholipid biosynthesis</keyword>
<dbReference type="AlphaFoldDB" id="A0A4R4UTC2"/>
<dbReference type="GO" id="GO:0004609">
    <property type="term" value="F:phosphatidylserine decarboxylase activity"/>
    <property type="evidence" value="ECO:0007669"/>
    <property type="project" value="UniProtKB-UniRule"/>
</dbReference>
<evidence type="ECO:0000313" key="13">
    <source>
        <dbReference type="Proteomes" id="UP000294744"/>
    </source>
</evidence>
<dbReference type="Proteomes" id="UP000294744">
    <property type="component" value="Unassembled WGS sequence"/>
</dbReference>
<gene>
    <name evidence="11" type="primary">psd</name>
    <name evidence="12" type="ORF">E1161_13575</name>
</gene>
<dbReference type="UniPathway" id="UPA00558">
    <property type="reaction ID" value="UER00616"/>
</dbReference>
<dbReference type="OrthoDB" id="9790893at2"/>
<dbReference type="PANTHER" id="PTHR35809">
    <property type="entry name" value="ARCHAETIDYLSERINE DECARBOXYLASE PROENZYME-RELATED"/>
    <property type="match status" value="1"/>
</dbReference>
<dbReference type="NCBIfam" id="NF003678">
    <property type="entry name" value="PRK05305.1-2"/>
    <property type="match status" value="1"/>
</dbReference>
<evidence type="ECO:0000256" key="7">
    <source>
        <dbReference type="ARBA" id="ARBA00023209"/>
    </source>
</evidence>
<keyword evidence="5 11" id="KW-0472">Membrane</keyword>
<evidence type="ECO:0000256" key="4">
    <source>
        <dbReference type="ARBA" id="ARBA00023098"/>
    </source>
</evidence>
<keyword evidence="3 11" id="KW-0210">Decarboxylase</keyword>
<organism evidence="12 13">
    <name type="scientific">Saccharopolyspora aridisoli</name>
    <dbReference type="NCBI Taxonomy" id="2530385"/>
    <lineage>
        <taxon>Bacteria</taxon>
        <taxon>Bacillati</taxon>
        <taxon>Actinomycetota</taxon>
        <taxon>Actinomycetes</taxon>
        <taxon>Pseudonocardiales</taxon>
        <taxon>Pseudonocardiaceae</taxon>
        <taxon>Saccharopolyspora</taxon>
    </lineage>
</organism>
<dbReference type="Pfam" id="PF02666">
    <property type="entry name" value="PS_Dcarbxylase"/>
    <property type="match status" value="1"/>
</dbReference>
<dbReference type="EC" id="4.1.1.65" evidence="11"/>
<keyword evidence="1 11" id="KW-1003">Cell membrane</keyword>
<evidence type="ECO:0000256" key="6">
    <source>
        <dbReference type="ARBA" id="ARBA00023145"/>
    </source>
</evidence>
<evidence type="ECO:0000256" key="1">
    <source>
        <dbReference type="ARBA" id="ARBA00022475"/>
    </source>
</evidence>
<keyword evidence="10 11" id="KW-0670">Pyruvate</keyword>
<proteinExistence type="inferred from homology"/>
<keyword evidence="8 11" id="KW-0456">Lyase</keyword>
<comment type="subcellular location">
    <subcellularLocation>
        <location evidence="11">Cell membrane</location>
        <topology evidence="11">Peripheral membrane protein</topology>
    </subcellularLocation>
</comment>
<feature type="modified residue" description="Pyruvic acid (Ser); by autocatalysis" evidence="11">
    <location>
        <position position="200"/>
    </location>
</feature>
<reference evidence="12 13" key="1">
    <citation type="submission" date="2019-03" db="EMBL/GenBank/DDBJ databases">
        <title>Draft genome sequences of novel Actinobacteria.</title>
        <authorList>
            <person name="Sahin N."/>
            <person name="Ay H."/>
            <person name="Saygin H."/>
        </authorList>
    </citation>
    <scope>NUCLEOTIDE SEQUENCE [LARGE SCALE GENOMIC DNA]</scope>
    <source>
        <strain evidence="12 13">16K404</strain>
    </source>
</reference>
<feature type="chain" id="PRO_5023345022" description="Phosphatidylserine decarboxylase alpha chain" evidence="11">
    <location>
        <begin position="200"/>
        <end position="237"/>
    </location>
</feature>
<comment type="catalytic activity">
    <reaction evidence="11">
        <text>a 1,2-diacyl-sn-glycero-3-phospho-L-serine + H(+) = a 1,2-diacyl-sn-glycero-3-phosphoethanolamine + CO2</text>
        <dbReference type="Rhea" id="RHEA:20828"/>
        <dbReference type="ChEBI" id="CHEBI:15378"/>
        <dbReference type="ChEBI" id="CHEBI:16526"/>
        <dbReference type="ChEBI" id="CHEBI:57262"/>
        <dbReference type="ChEBI" id="CHEBI:64612"/>
        <dbReference type="EC" id="4.1.1.65"/>
    </reaction>
</comment>
<keyword evidence="6 11" id="KW-0865">Zymogen</keyword>
<keyword evidence="2 11" id="KW-0444">Lipid biosynthesis</keyword>
<evidence type="ECO:0000256" key="11">
    <source>
        <dbReference type="HAMAP-Rule" id="MF_00664"/>
    </source>
</evidence>